<dbReference type="Proteomes" id="UP000546031">
    <property type="component" value="Unassembled WGS sequence"/>
</dbReference>
<dbReference type="AlphaFoldDB" id="A0A850HFU2"/>
<dbReference type="SUPFAM" id="SSF54427">
    <property type="entry name" value="NTF2-like"/>
    <property type="match status" value="1"/>
</dbReference>
<organism evidence="2 3">
    <name type="scientific">Altererythrobacter lutimaris</name>
    <dbReference type="NCBI Taxonomy" id="2743979"/>
    <lineage>
        <taxon>Bacteria</taxon>
        <taxon>Pseudomonadati</taxon>
        <taxon>Pseudomonadota</taxon>
        <taxon>Alphaproteobacteria</taxon>
        <taxon>Sphingomonadales</taxon>
        <taxon>Erythrobacteraceae</taxon>
        <taxon>Altererythrobacter</taxon>
    </lineage>
</organism>
<accession>A0A850HFU2</accession>
<evidence type="ECO:0000313" key="2">
    <source>
        <dbReference type="EMBL" id="NVE93402.1"/>
    </source>
</evidence>
<keyword evidence="3" id="KW-1185">Reference proteome</keyword>
<dbReference type="InterPro" id="IPR032710">
    <property type="entry name" value="NTF2-like_dom_sf"/>
</dbReference>
<dbReference type="InterPro" id="IPR037401">
    <property type="entry name" value="SnoaL-like"/>
</dbReference>
<proteinExistence type="predicted"/>
<dbReference type="Gene3D" id="3.10.450.50">
    <property type="match status" value="1"/>
</dbReference>
<protein>
    <submittedName>
        <fullName evidence="2">Nuclear transport factor 2 family protein</fullName>
    </submittedName>
</protein>
<evidence type="ECO:0000313" key="3">
    <source>
        <dbReference type="Proteomes" id="UP000546031"/>
    </source>
</evidence>
<evidence type="ECO:0000259" key="1">
    <source>
        <dbReference type="Pfam" id="PF13474"/>
    </source>
</evidence>
<feature type="domain" description="SnoaL-like" evidence="1">
    <location>
        <begin position="31"/>
        <end position="149"/>
    </location>
</feature>
<reference evidence="2 3" key="1">
    <citation type="submission" date="2020-06" db="EMBL/GenBank/DDBJ databases">
        <title>Altererythrobacter lutimaris sp. nov., a marine bacterium isolated from a tidal flat.</title>
        <authorList>
            <person name="Kim D."/>
            <person name="Yoo Y."/>
            <person name="Kim J.-J."/>
        </authorList>
    </citation>
    <scope>NUCLEOTIDE SEQUENCE [LARGE SCALE GENOMIC DNA]</scope>
    <source>
        <strain evidence="2 3">JGD-16</strain>
    </source>
</reference>
<name>A0A850HFU2_9SPHN</name>
<sequence>MKHVCLLGGTLLLVTCAEEQPSDPATIKSEVDAALSAYADAINNGDLESVAALYDDDPDFHWIDQGALQYNSADDAKKSLSALASQGTLPTIIMQKPLIADLGERAAIASVQYRFDMRDPEGNELFGWEGWMTLGFVRREEGWKIASGQAGPSESAIGEN</sequence>
<gene>
    <name evidence="2" type="ORF">HUO12_00660</name>
</gene>
<dbReference type="EMBL" id="JABWTA010000001">
    <property type="protein sequence ID" value="NVE93402.1"/>
    <property type="molecule type" value="Genomic_DNA"/>
</dbReference>
<dbReference type="Pfam" id="PF13474">
    <property type="entry name" value="SnoaL_3"/>
    <property type="match status" value="1"/>
</dbReference>
<dbReference type="CDD" id="cd00531">
    <property type="entry name" value="NTF2_like"/>
    <property type="match status" value="1"/>
</dbReference>
<dbReference type="RefSeq" id="WP_176271773.1">
    <property type="nucleotide sequence ID" value="NZ_JABWTA010000001.1"/>
</dbReference>
<comment type="caution">
    <text evidence="2">The sequence shown here is derived from an EMBL/GenBank/DDBJ whole genome shotgun (WGS) entry which is preliminary data.</text>
</comment>